<dbReference type="GO" id="GO:0030246">
    <property type="term" value="F:carbohydrate binding"/>
    <property type="evidence" value="ECO:0007669"/>
    <property type="project" value="UniProtKB-KW"/>
</dbReference>
<dbReference type="OrthoDB" id="737179at2759"/>
<gene>
    <name evidence="3" type="ORF">COCNU_08G004760</name>
</gene>
<dbReference type="PANTHER" id="PTHR47293:SF15">
    <property type="entry name" value="JACALIN-RELATED LECTIN 19"/>
    <property type="match status" value="1"/>
</dbReference>
<dbReference type="InterPro" id="IPR033734">
    <property type="entry name" value="Jacalin-like_lectin_dom_plant"/>
</dbReference>
<dbReference type="PROSITE" id="PS51752">
    <property type="entry name" value="JACALIN_LECTIN"/>
    <property type="match status" value="1"/>
</dbReference>
<dbReference type="Gene3D" id="2.100.10.30">
    <property type="entry name" value="Jacalin-like lectin domain"/>
    <property type="match status" value="1"/>
</dbReference>
<dbReference type="InterPro" id="IPR036404">
    <property type="entry name" value="Jacalin-like_lectin_dom_sf"/>
</dbReference>
<keyword evidence="1" id="KW-0430">Lectin</keyword>
<feature type="domain" description="Jacalin-type lectin" evidence="2">
    <location>
        <begin position="10"/>
        <end position="154"/>
    </location>
</feature>
<accession>A0A8K0IHW8</accession>
<dbReference type="EMBL" id="CM017879">
    <property type="protein sequence ID" value="KAG1359030.1"/>
    <property type="molecule type" value="Genomic_DNA"/>
</dbReference>
<dbReference type="PANTHER" id="PTHR47293">
    <property type="entry name" value="JACALIN-RELATED LECTIN 3"/>
    <property type="match status" value="1"/>
</dbReference>
<dbReference type="SUPFAM" id="SSF51101">
    <property type="entry name" value="Mannose-binding lectins"/>
    <property type="match status" value="1"/>
</dbReference>
<organism evidence="3 4">
    <name type="scientific">Cocos nucifera</name>
    <name type="common">Coconut palm</name>
    <dbReference type="NCBI Taxonomy" id="13894"/>
    <lineage>
        <taxon>Eukaryota</taxon>
        <taxon>Viridiplantae</taxon>
        <taxon>Streptophyta</taxon>
        <taxon>Embryophyta</taxon>
        <taxon>Tracheophyta</taxon>
        <taxon>Spermatophyta</taxon>
        <taxon>Magnoliopsida</taxon>
        <taxon>Liliopsida</taxon>
        <taxon>Arecaceae</taxon>
        <taxon>Arecoideae</taxon>
        <taxon>Cocoseae</taxon>
        <taxon>Attaleinae</taxon>
        <taxon>Cocos</taxon>
    </lineage>
</organism>
<sequence>MSSIQDNEFLVKVGARGDHSLGPEDWDEGGFGKVRKILISHGDAINSIQVGYFTDGSLVLAHRHGGSGDKFDCVNLESWESLTMMKGYYGPLRGHHASVVRSLTFGTNAATYGPFGIEQGTPFCFNIPSGVSFGGFHGRSDSSFLRAIGMHVKPMASYHYWPKPGWSNRPPGYYLPR</sequence>
<dbReference type="CDD" id="cd09612">
    <property type="entry name" value="Jacalin"/>
    <property type="match status" value="1"/>
</dbReference>
<dbReference type="Pfam" id="PF01419">
    <property type="entry name" value="Jacalin"/>
    <property type="match status" value="1"/>
</dbReference>
<keyword evidence="4" id="KW-1185">Reference proteome</keyword>
<protein>
    <submittedName>
        <fullName evidence="3">Jacalin-related lectin 3</fullName>
    </submittedName>
</protein>
<evidence type="ECO:0000313" key="4">
    <source>
        <dbReference type="Proteomes" id="UP000797356"/>
    </source>
</evidence>
<dbReference type="Proteomes" id="UP000797356">
    <property type="component" value="Chromosome 8"/>
</dbReference>
<reference evidence="3" key="2">
    <citation type="submission" date="2019-07" db="EMBL/GenBank/DDBJ databases">
        <authorList>
            <person name="Yang Y."/>
            <person name="Bocs S."/>
            <person name="Baudouin L."/>
        </authorList>
    </citation>
    <scope>NUCLEOTIDE SEQUENCE</scope>
    <source>
        <tissue evidence="3">Spear leaf of Hainan Tall coconut</tissue>
    </source>
</reference>
<dbReference type="AlphaFoldDB" id="A0A8K0IHW8"/>
<evidence type="ECO:0000259" key="2">
    <source>
        <dbReference type="PROSITE" id="PS51752"/>
    </source>
</evidence>
<comment type="caution">
    <text evidence="3">The sequence shown here is derived from an EMBL/GenBank/DDBJ whole genome shotgun (WGS) entry which is preliminary data.</text>
</comment>
<evidence type="ECO:0000256" key="1">
    <source>
        <dbReference type="ARBA" id="ARBA00022734"/>
    </source>
</evidence>
<proteinExistence type="predicted"/>
<reference evidence="3" key="1">
    <citation type="journal article" date="2017" name="Gigascience">
        <title>The genome draft of coconut (Cocos nucifera).</title>
        <authorList>
            <person name="Xiao Y."/>
            <person name="Xu P."/>
            <person name="Fan H."/>
            <person name="Baudouin L."/>
            <person name="Xia W."/>
            <person name="Bocs S."/>
            <person name="Xu J."/>
            <person name="Li Q."/>
            <person name="Guo A."/>
            <person name="Zhou L."/>
            <person name="Li J."/>
            <person name="Wu Y."/>
            <person name="Ma Z."/>
            <person name="Armero A."/>
            <person name="Issali A.E."/>
            <person name="Liu N."/>
            <person name="Peng M."/>
            <person name="Yang Y."/>
        </authorList>
    </citation>
    <scope>NUCLEOTIDE SEQUENCE</scope>
    <source>
        <tissue evidence="3">Spear leaf of Hainan Tall coconut</tissue>
    </source>
</reference>
<dbReference type="SMART" id="SM00915">
    <property type="entry name" value="Jacalin"/>
    <property type="match status" value="1"/>
</dbReference>
<evidence type="ECO:0000313" key="3">
    <source>
        <dbReference type="EMBL" id="KAG1359030.1"/>
    </source>
</evidence>
<name>A0A8K0IHW8_COCNU</name>
<dbReference type="InterPro" id="IPR001229">
    <property type="entry name" value="Jacalin-like_lectin_dom"/>
</dbReference>